<keyword evidence="9" id="KW-1185">Reference proteome</keyword>
<protein>
    <submittedName>
        <fullName evidence="8">ABC transporter related</fullName>
    </submittedName>
</protein>
<evidence type="ECO:0000256" key="2">
    <source>
        <dbReference type="ARBA" id="ARBA00007556"/>
    </source>
</evidence>
<dbReference type="OrthoDB" id="9805022at2"/>
<dbReference type="InterPro" id="IPR030802">
    <property type="entry name" value="Permease_MalE"/>
</dbReference>
<proteinExistence type="inferred from homology"/>
<dbReference type="Pfam" id="PF02405">
    <property type="entry name" value="MlaE"/>
    <property type="match status" value="1"/>
</dbReference>
<keyword evidence="4 7" id="KW-0812">Transmembrane</keyword>
<comment type="subcellular location">
    <subcellularLocation>
        <location evidence="1">Membrane</location>
        <topology evidence="1">Multi-pass membrane protein</topology>
    </subcellularLocation>
</comment>
<evidence type="ECO:0000256" key="3">
    <source>
        <dbReference type="ARBA" id="ARBA00022448"/>
    </source>
</evidence>
<evidence type="ECO:0000256" key="6">
    <source>
        <dbReference type="ARBA" id="ARBA00023136"/>
    </source>
</evidence>
<dbReference type="RefSeq" id="WP_012414501.1">
    <property type="nucleotide sequence ID" value="NC_010644.1"/>
</dbReference>
<keyword evidence="6 7" id="KW-0472">Membrane</keyword>
<feature type="transmembrane region" description="Helical" evidence="7">
    <location>
        <begin position="195"/>
        <end position="218"/>
    </location>
</feature>
<evidence type="ECO:0000256" key="4">
    <source>
        <dbReference type="ARBA" id="ARBA00022692"/>
    </source>
</evidence>
<sequence length="258" mass="27933">MFAVIGREIIIFFNECGKAFNMLRSCMFWLFKAPFEWAQAMQQSVTIGINSLTVTTLTSIFTGMVLALQGGNTISNILSEPMFVGTLVSFSLIRELGPVLTAVVVVGRAGAAVTAEIGTMQVTEQIDALYTLGTNPVRQLVLPRMFAFMLTVPILTLFANFSGIFGGYLVAVHGLGVPDVTYLEDITNYMNTLDFMHGFIKSIFFAFMVGTVCCYKGLDTKGGAEGVGRSTTIAVVTSMVLILVLDYFLTAILTAFGI</sequence>
<dbReference type="HOGENOM" id="CLU_045686_1_1_0"/>
<dbReference type="InterPro" id="IPR003453">
    <property type="entry name" value="ABC_MlaE_roteobac"/>
</dbReference>
<name>B2KBY2_ELUMP</name>
<dbReference type="AlphaFoldDB" id="B2KBY2"/>
<keyword evidence="5 7" id="KW-1133">Transmembrane helix</keyword>
<reference evidence="8 9" key="1">
    <citation type="journal article" date="2009" name="Appl. Environ. Microbiol.">
        <title>Genomic analysis of 'Elusimicrobium minutum,' the first cultivated representative of the phylum 'Elusimicrobia' (formerly termite group 1).</title>
        <authorList>
            <person name="Herlemann D.P.R."/>
            <person name="Geissinger O."/>
            <person name="Ikeda-Ohtsubo W."/>
            <person name="Kunin V."/>
            <person name="Sun H."/>
            <person name="Lapidus A."/>
            <person name="Hugenholtz P."/>
            <person name="Brune A."/>
        </authorList>
    </citation>
    <scope>NUCLEOTIDE SEQUENCE [LARGE SCALE GENOMIC DNA]</scope>
    <source>
        <strain evidence="8 9">Pei191</strain>
    </source>
</reference>
<gene>
    <name evidence="8" type="ordered locus">Emin_0327</name>
</gene>
<comment type="similarity">
    <text evidence="2 7">Belongs to the MlaE permease family.</text>
</comment>
<evidence type="ECO:0000256" key="7">
    <source>
        <dbReference type="RuleBase" id="RU362044"/>
    </source>
</evidence>
<evidence type="ECO:0000256" key="1">
    <source>
        <dbReference type="ARBA" id="ARBA00004141"/>
    </source>
</evidence>
<evidence type="ECO:0000313" key="8">
    <source>
        <dbReference type="EMBL" id="ACC97886.1"/>
    </source>
</evidence>
<comment type="caution">
    <text evidence="7">Lacks conserved residue(s) required for the propagation of feature annotation.</text>
</comment>
<accession>B2KBY2</accession>
<evidence type="ECO:0000313" key="9">
    <source>
        <dbReference type="Proteomes" id="UP000001029"/>
    </source>
</evidence>
<feature type="transmembrane region" description="Helical" evidence="7">
    <location>
        <begin position="230"/>
        <end position="256"/>
    </location>
</feature>
<dbReference type="STRING" id="445932.Emin_0327"/>
<evidence type="ECO:0000256" key="5">
    <source>
        <dbReference type="ARBA" id="ARBA00022989"/>
    </source>
</evidence>
<dbReference type="GO" id="GO:0043190">
    <property type="term" value="C:ATP-binding cassette (ABC) transporter complex"/>
    <property type="evidence" value="ECO:0007669"/>
    <property type="project" value="InterPro"/>
</dbReference>
<dbReference type="PANTHER" id="PTHR30188:SF4">
    <property type="entry name" value="PROTEIN TRIGALACTOSYLDIACYLGLYCEROL 1, CHLOROPLASTIC"/>
    <property type="match status" value="1"/>
</dbReference>
<feature type="transmembrane region" description="Helical" evidence="7">
    <location>
        <begin position="146"/>
        <end position="175"/>
    </location>
</feature>
<dbReference type="Proteomes" id="UP000001029">
    <property type="component" value="Chromosome"/>
</dbReference>
<organism evidence="8 9">
    <name type="scientific">Elusimicrobium minutum (strain Pei191)</name>
    <dbReference type="NCBI Taxonomy" id="445932"/>
    <lineage>
        <taxon>Bacteria</taxon>
        <taxon>Pseudomonadati</taxon>
        <taxon>Elusimicrobiota</taxon>
        <taxon>Elusimicrobia</taxon>
        <taxon>Elusimicrobiales</taxon>
        <taxon>Elusimicrobiaceae</taxon>
        <taxon>Elusimicrobium</taxon>
    </lineage>
</organism>
<dbReference type="KEGG" id="emi:Emin_0327"/>
<dbReference type="NCBIfam" id="TIGR00056">
    <property type="entry name" value="MlaE family lipid ABC transporter permease subunit"/>
    <property type="match status" value="1"/>
</dbReference>
<dbReference type="GO" id="GO:0005548">
    <property type="term" value="F:phospholipid transporter activity"/>
    <property type="evidence" value="ECO:0007669"/>
    <property type="project" value="TreeGrafter"/>
</dbReference>
<keyword evidence="3" id="KW-0813">Transport</keyword>
<dbReference type="PANTHER" id="PTHR30188">
    <property type="entry name" value="ABC TRANSPORTER PERMEASE PROTEIN-RELATED"/>
    <property type="match status" value="1"/>
</dbReference>
<dbReference type="EMBL" id="CP001055">
    <property type="protein sequence ID" value="ACC97886.1"/>
    <property type="molecule type" value="Genomic_DNA"/>
</dbReference>